<name>A0A1F5JJT6_9BACT</name>
<organism evidence="1 2">
    <name type="scientific">Candidatus Daviesbacteria bacterium RIFCSPHIGHO2_01_FULL_40_11</name>
    <dbReference type="NCBI Taxonomy" id="1797762"/>
    <lineage>
        <taxon>Bacteria</taxon>
        <taxon>Candidatus Daviesiibacteriota</taxon>
    </lineage>
</organism>
<comment type="caution">
    <text evidence="1">The sequence shown here is derived from an EMBL/GenBank/DDBJ whole genome shotgun (WGS) entry which is preliminary data.</text>
</comment>
<sequence length="645" mass="66620">MAITVTSDQTLVNTTGGDAESLTNWTATVAWSTARVLDNDSYLQGANAIGARASAAAGPVEAVFWDHLTTGTANLNLTSSGYHVFFWIKCISLPAMDTRARGGLGLSISSDAAVALDTTAPWSTVPWEGLANSSQWFLTGSDFEGTSGWICYVVDPATTPDFKIGTLVTTSVDRIGIRAAVLQVVGGGSFKPHNVLWDRISYGTKLTITGSTGTFQDIYAADSTTANQYGILNKSSGIFLGGGKLVFGTTGQSAPTVFTDTKQTLVWQDFRVASGFYEIQLVGNTTPNTTTMTLGAYSGGLTSAGCTIRGVGLDTQRLIAPVIVSGGTGYAVNNILTVSGGTGTVAAQFEVWSVSSGVITAIVMKTAGSYSVPPTGTLSVTGGAGSGATFTATAVGGSIWTLTASAANQTLNLYGCTLSEMLSAALASTSTLRGCTITNSGTVTTNGATIDSCTFQDLKTTAPISATYAMIINSATEMANVTNCKFINCNRAIKITATGTYTFDNLTFSGNTYDIENSSAGVVTINTSNGSNPTTYINTGGGSTSIVTSASVVINIVNADGVAVTADCEVTVVKNSDTSILFEEDNITDGTTTYTYSSGGGTVVYINVLNVLGFQPKTVNNYTLPSSGTTTLTIQLDNDPYYANP</sequence>
<evidence type="ECO:0000313" key="1">
    <source>
        <dbReference type="EMBL" id="OGE28866.1"/>
    </source>
</evidence>
<dbReference type="AlphaFoldDB" id="A0A1F5JJT6"/>
<protein>
    <submittedName>
        <fullName evidence="1">Uncharacterized protein</fullName>
    </submittedName>
</protein>
<dbReference type="EMBL" id="MFCP01000014">
    <property type="protein sequence ID" value="OGE28866.1"/>
    <property type="molecule type" value="Genomic_DNA"/>
</dbReference>
<evidence type="ECO:0000313" key="2">
    <source>
        <dbReference type="Proteomes" id="UP000177555"/>
    </source>
</evidence>
<accession>A0A1F5JJT6</accession>
<gene>
    <name evidence="1" type="ORF">A2867_02890</name>
</gene>
<dbReference type="Proteomes" id="UP000177555">
    <property type="component" value="Unassembled WGS sequence"/>
</dbReference>
<proteinExistence type="predicted"/>
<reference evidence="1 2" key="1">
    <citation type="journal article" date="2016" name="Nat. Commun.">
        <title>Thousands of microbial genomes shed light on interconnected biogeochemical processes in an aquifer system.</title>
        <authorList>
            <person name="Anantharaman K."/>
            <person name="Brown C.T."/>
            <person name="Hug L.A."/>
            <person name="Sharon I."/>
            <person name="Castelle C.J."/>
            <person name="Probst A.J."/>
            <person name="Thomas B.C."/>
            <person name="Singh A."/>
            <person name="Wilkins M.J."/>
            <person name="Karaoz U."/>
            <person name="Brodie E.L."/>
            <person name="Williams K.H."/>
            <person name="Hubbard S.S."/>
            <person name="Banfield J.F."/>
        </authorList>
    </citation>
    <scope>NUCLEOTIDE SEQUENCE [LARGE SCALE GENOMIC DNA]</scope>
</reference>